<evidence type="ECO:0000259" key="1">
    <source>
        <dbReference type="PROSITE" id="PS50181"/>
    </source>
</evidence>
<reference evidence="2 3" key="1">
    <citation type="submission" date="2016-07" db="EMBL/GenBank/DDBJ databases">
        <title>Pervasive Adenine N6-methylation of Active Genes in Fungi.</title>
        <authorList>
            <consortium name="DOE Joint Genome Institute"/>
            <person name="Mondo S.J."/>
            <person name="Dannebaum R.O."/>
            <person name="Kuo R.C."/>
            <person name="Labutti K."/>
            <person name="Haridas S."/>
            <person name="Kuo A."/>
            <person name="Salamov A."/>
            <person name="Ahrendt S.R."/>
            <person name="Lipzen A."/>
            <person name="Sullivan W."/>
            <person name="Andreopoulos W.B."/>
            <person name="Clum A."/>
            <person name="Lindquist E."/>
            <person name="Daum C."/>
            <person name="Ramamoorthy G.K."/>
            <person name="Gryganskyi A."/>
            <person name="Culley D."/>
            <person name="Magnuson J.K."/>
            <person name="James T.Y."/>
            <person name="O'Malley M.A."/>
            <person name="Stajich J.E."/>
            <person name="Spatafora J.W."/>
            <person name="Visel A."/>
            <person name="Grigoriev I.V."/>
        </authorList>
    </citation>
    <scope>NUCLEOTIDE SEQUENCE [LARGE SCALE GENOMIC DNA]</scope>
    <source>
        <strain evidence="2 3">ATCC 12442</strain>
    </source>
</reference>
<proteinExistence type="predicted"/>
<protein>
    <recommendedName>
        <fullName evidence="1">F-box domain-containing protein</fullName>
    </recommendedName>
</protein>
<evidence type="ECO:0000313" key="2">
    <source>
        <dbReference type="EMBL" id="ORX74846.1"/>
    </source>
</evidence>
<name>A0A1Y1WNP2_9FUNG</name>
<dbReference type="GeneID" id="63802974"/>
<comment type="caution">
    <text evidence="2">The sequence shown here is derived from an EMBL/GenBank/DDBJ whole genome shotgun (WGS) entry which is preliminary data.</text>
</comment>
<dbReference type="Proteomes" id="UP000193922">
    <property type="component" value="Unassembled WGS sequence"/>
</dbReference>
<sequence>LHTHASGSTSKYCCICAAPCFIPDDVLPHLTLRDRRHLSNARVLGRRGISHPALTWKHNSDHNVMACVGYTYHVYESFDPANPTHCLSVHRSCYALLTERLETTCMVDSHSLMHKLAPHIGPRGVLALPTPKRVPPDAYSHWMMCDPTDIPATPLSLEFSTCRDMPLGAVAAECADLLLDSGERDIPHQLLTPPLSPADSHRCSEFEPPEQLPPPAKVKYDLLSLPPHVLLGIVANLELHSIYNLAQTCSAFRMYFGMGSSIWALMCHSTFAYAPKFSSPAHSASYYLKVRGNTRLERQVLWQRRRIEDIIKQMETIYHSAQI</sequence>
<gene>
    <name evidence="2" type="ORF">DL89DRAFT_264626</name>
</gene>
<dbReference type="InterPro" id="IPR001810">
    <property type="entry name" value="F-box_dom"/>
</dbReference>
<evidence type="ECO:0000313" key="3">
    <source>
        <dbReference type="Proteomes" id="UP000193922"/>
    </source>
</evidence>
<dbReference type="CDD" id="cd09917">
    <property type="entry name" value="F-box_SF"/>
    <property type="match status" value="1"/>
</dbReference>
<accession>A0A1Y1WNP2</accession>
<keyword evidence="3" id="KW-1185">Reference proteome</keyword>
<dbReference type="AlphaFoldDB" id="A0A1Y1WNP2"/>
<dbReference type="RefSeq" id="XP_040748057.1">
    <property type="nucleotide sequence ID" value="XM_040886326.1"/>
</dbReference>
<feature type="domain" description="F-box" evidence="1">
    <location>
        <begin position="219"/>
        <end position="266"/>
    </location>
</feature>
<dbReference type="SUPFAM" id="SSF81383">
    <property type="entry name" value="F-box domain"/>
    <property type="match status" value="1"/>
</dbReference>
<organism evidence="2 3">
    <name type="scientific">Linderina pennispora</name>
    <dbReference type="NCBI Taxonomy" id="61395"/>
    <lineage>
        <taxon>Eukaryota</taxon>
        <taxon>Fungi</taxon>
        <taxon>Fungi incertae sedis</taxon>
        <taxon>Zoopagomycota</taxon>
        <taxon>Kickxellomycotina</taxon>
        <taxon>Kickxellomycetes</taxon>
        <taxon>Kickxellales</taxon>
        <taxon>Kickxellaceae</taxon>
        <taxon>Linderina</taxon>
    </lineage>
</organism>
<feature type="non-terminal residue" evidence="2">
    <location>
        <position position="1"/>
    </location>
</feature>
<dbReference type="PROSITE" id="PS50181">
    <property type="entry name" value="FBOX"/>
    <property type="match status" value="1"/>
</dbReference>
<dbReference type="InterPro" id="IPR036047">
    <property type="entry name" value="F-box-like_dom_sf"/>
</dbReference>
<dbReference type="OrthoDB" id="5595605at2759"/>
<dbReference type="EMBL" id="MCFD01000001">
    <property type="protein sequence ID" value="ORX74846.1"/>
    <property type="molecule type" value="Genomic_DNA"/>
</dbReference>